<evidence type="ECO:0000256" key="1">
    <source>
        <dbReference type="SAM" id="Phobius"/>
    </source>
</evidence>
<evidence type="ECO:0000313" key="3">
    <source>
        <dbReference type="Proteomes" id="UP000325755"/>
    </source>
</evidence>
<dbReference type="Pfam" id="PF05930">
    <property type="entry name" value="Phage_AlpA"/>
    <property type="match status" value="1"/>
</dbReference>
<sequence>MTIKQEQSKTTSYIRMSSLITIVPLVPSTIWRLVKKGTFPQPVKLTENCTAWKLEDVQAWLDAKADASRSAS</sequence>
<organism evidence="2 3">
    <name type="scientific">Candidatus Methylospira mobilis</name>
    <dbReference type="NCBI Taxonomy" id="1808979"/>
    <lineage>
        <taxon>Bacteria</taxon>
        <taxon>Pseudomonadati</taxon>
        <taxon>Pseudomonadota</taxon>
        <taxon>Gammaproteobacteria</taxon>
        <taxon>Methylococcales</taxon>
        <taxon>Methylococcaceae</taxon>
        <taxon>Candidatus Methylospira</taxon>
    </lineage>
</organism>
<dbReference type="EMBL" id="CP044205">
    <property type="protein sequence ID" value="QFY42317.1"/>
    <property type="molecule type" value="Genomic_DNA"/>
</dbReference>
<dbReference type="KEGG" id="mmob:F6R98_06485"/>
<name>A0A5Q0BJH5_9GAMM</name>
<evidence type="ECO:0000313" key="2">
    <source>
        <dbReference type="EMBL" id="QFY42317.1"/>
    </source>
</evidence>
<feature type="transmembrane region" description="Helical" evidence="1">
    <location>
        <begin position="12"/>
        <end position="34"/>
    </location>
</feature>
<dbReference type="AlphaFoldDB" id="A0A5Q0BJH5"/>
<keyword evidence="1" id="KW-0472">Membrane</keyword>
<keyword evidence="1" id="KW-0812">Transmembrane</keyword>
<proteinExistence type="predicted"/>
<gene>
    <name evidence="2" type="ORF">F6R98_06485</name>
</gene>
<protein>
    <submittedName>
        <fullName evidence="2">AlpA family phage regulatory protein</fullName>
    </submittedName>
</protein>
<dbReference type="RefSeq" id="WP_153248296.1">
    <property type="nucleotide sequence ID" value="NZ_CP044205.1"/>
</dbReference>
<dbReference type="InterPro" id="IPR010260">
    <property type="entry name" value="AlpA"/>
</dbReference>
<dbReference type="Gene3D" id="1.10.238.160">
    <property type="match status" value="1"/>
</dbReference>
<reference evidence="2 3" key="1">
    <citation type="submission" date="2019-09" db="EMBL/GenBank/DDBJ databases">
        <title>Ecophysiology of the spiral-shaped methanotroph Methylospira mobilis as revealed by the complete genome sequence.</title>
        <authorList>
            <person name="Oshkin I.Y."/>
            <person name="Dedysh S.N."/>
            <person name="Miroshnikov K."/>
            <person name="Danilova O.V."/>
            <person name="Hakobyan A."/>
            <person name="Liesack W."/>
        </authorList>
    </citation>
    <scope>NUCLEOTIDE SEQUENCE [LARGE SCALE GENOMIC DNA]</scope>
    <source>
        <strain evidence="2 3">Shm1</strain>
    </source>
</reference>
<accession>A0A5Q0BJH5</accession>
<dbReference type="OrthoDB" id="5298532at2"/>
<dbReference type="InParanoid" id="A0A5Q0BJH5"/>
<dbReference type="Proteomes" id="UP000325755">
    <property type="component" value="Chromosome"/>
</dbReference>
<keyword evidence="3" id="KW-1185">Reference proteome</keyword>
<keyword evidence="1" id="KW-1133">Transmembrane helix</keyword>